<dbReference type="KEGG" id="dalk:DSCA_34340"/>
<dbReference type="SUPFAM" id="SSF53335">
    <property type="entry name" value="S-adenosyl-L-methionine-dependent methyltransferases"/>
    <property type="match status" value="1"/>
</dbReference>
<dbReference type="Gene3D" id="3.40.50.150">
    <property type="entry name" value="Vaccinia Virus protein VP39"/>
    <property type="match status" value="1"/>
</dbReference>
<dbReference type="Proteomes" id="UP000427906">
    <property type="component" value="Chromosome"/>
</dbReference>
<gene>
    <name evidence="2" type="ORF">DSCA_34340</name>
</gene>
<dbReference type="EMBL" id="AP021874">
    <property type="protein sequence ID" value="BBO69504.1"/>
    <property type="molecule type" value="Genomic_DNA"/>
</dbReference>
<dbReference type="AlphaFoldDB" id="A0A5K7YT97"/>
<name>A0A5K7YT97_9BACT</name>
<dbReference type="CDD" id="cd02440">
    <property type="entry name" value="AdoMet_MTases"/>
    <property type="match status" value="1"/>
</dbReference>
<reference evidence="2 3" key="1">
    <citation type="submission" date="2019-11" db="EMBL/GenBank/DDBJ databases">
        <title>Comparative genomics of hydrocarbon-degrading Desulfosarcina strains.</title>
        <authorList>
            <person name="Watanabe M."/>
            <person name="Kojima H."/>
            <person name="Fukui M."/>
        </authorList>
    </citation>
    <scope>NUCLEOTIDE SEQUENCE [LARGE SCALE GENOMIC DNA]</scope>
    <source>
        <strain evidence="2 3">PL12</strain>
    </source>
</reference>
<evidence type="ECO:0000313" key="3">
    <source>
        <dbReference type="Proteomes" id="UP000427906"/>
    </source>
</evidence>
<dbReference type="PANTHER" id="PTHR43591:SF110">
    <property type="entry name" value="RHODANESE DOMAIN-CONTAINING PROTEIN"/>
    <property type="match status" value="1"/>
</dbReference>
<protein>
    <submittedName>
        <fullName evidence="2">Methyltransferase type 11</fullName>
    </submittedName>
</protein>
<proteinExistence type="predicted"/>
<dbReference type="Pfam" id="PF08241">
    <property type="entry name" value="Methyltransf_11"/>
    <property type="match status" value="1"/>
</dbReference>
<accession>A0A5K7YT97</accession>
<dbReference type="GO" id="GO:0032259">
    <property type="term" value="P:methylation"/>
    <property type="evidence" value="ECO:0007669"/>
    <property type="project" value="UniProtKB-KW"/>
</dbReference>
<feature type="domain" description="Methyltransferase type 11" evidence="1">
    <location>
        <begin position="64"/>
        <end position="157"/>
    </location>
</feature>
<dbReference type="InterPro" id="IPR029063">
    <property type="entry name" value="SAM-dependent_MTases_sf"/>
</dbReference>
<dbReference type="PANTHER" id="PTHR43591">
    <property type="entry name" value="METHYLTRANSFERASE"/>
    <property type="match status" value="1"/>
</dbReference>
<dbReference type="GO" id="GO:0008757">
    <property type="term" value="F:S-adenosylmethionine-dependent methyltransferase activity"/>
    <property type="evidence" value="ECO:0007669"/>
    <property type="project" value="InterPro"/>
</dbReference>
<sequence>MVRQESSVNLQKVYSARDNRDLMAAYDQWAEKYDADVTSFGYNIPAVAAGMFGKYVVPGTTPILDAGAGTGLMGAILDLLGYRGQVGIDVSAGMLNKANERDVYEALHQMVLGEKLDFPSGHFGACQSIGVFTAGHAPASAFDELVRVLCPGGYILFSMLEEVYIPKGYKDKFDALENDGKWQMVEKTKAFPGLPLEHPDRLNRVYVYRVC</sequence>
<keyword evidence="2" id="KW-0808">Transferase</keyword>
<keyword evidence="3" id="KW-1185">Reference proteome</keyword>
<organism evidence="2 3">
    <name type="scientific">Desulfosarcina alkanivorans</name>
    <dbReference type="NCBI Taxonomy" id="571177"/>
    <lineage>
        <taxon>Bacteria</taxon>
        <taxon>Pseudomonadati</taxon>
        <taxon>Thermodesulfobacteriota</taxon>
        <taxon>Desulfobacteria</taxon>
        <taxon>Desulfobacterales</taxon>
        <taxon>Desulfosarcinaceae</taxon>
        <taxon>Desulfosarcina</taxon>
    </lineage>
</organism>
<evidence type="ECO:0000313" key="2">
    <source>
        <dbReference type="EMBL" id="BBO69504.1"/>
    </source>
</evidence>
<evidence type="ECO:0000259" key="1">
    <source>
        <dbReference type="Pfam" id="PF08241"/>
    </source>
</evidence>
<dbReference type="InterPro" id="IPR013216">
    <property type="entry name" value="Methyltransf_11"/>
</dbReference>
<keyword evidence="2" id="KW-0489">Methyltransferase</keyword>